<gene>
    <name evidence="3" type="ORF">OBBRIDRAFT_789931</name>
</gene>
<evidence type="ECO:0000256" key="1">
    <source>
        <dbReference type="SAM" id="MobiDB-lite"/>
    </source>
</evidence>
<accession>A0A8E2J5G7</accession>
<feature type="region of interest" description="Disordered" evidence="1">
    <location>
        <begin position="136"/>
        <end position="404"/>
    </location>
</feature>
<feature type="compositionally biased region" description="Pro residues" evidence="1">
    <location>
        <begin position="165"/>
        <end position="175"/>
    </location>
</feature>
<evidence type="ECO:0000259" key="2">
    <source>
        <dbReference type="PROSITE" id="PS50828"/>
    </source>
</evidence>
<protein>
    <recommendedName>
        <fullName evidence="2">Smr domain-containing protein</fullName>
    </recommendedName>
</protein>
<dbReference type="PROSITE" id="PS50828">
    <property type="entry name" value="SMR"/>
    <property type="match status" value="1"/>
</dbReference>
<keyword evidence="4" id="KW-1185">Reference proteome</keyword>
<reference evidence="3 4" key="1">
    <citation type="submission" date="2016-07" db="EMBL/GenBank/DDBJ databases">
        <title>Draft genome of the white-rot fungus Obba rivulosa 3A-2.</title>
        <authorList>
            <consortium name="DOE Joint Genome Institute"/>
            <person name="Miettinen O."/>
            <person name="Riley R."/>
            <person name="Acob R."/>
            <person name="Barry K."/>
            <person name="Cullen D."/>
            <person name="De Vries R."/>
            <person name="Hainaut M."/>
            <person name="Hatakka A."/>
            <person name="Henrissat B."/>
            <person name="Hilden K."/>
            <person name="Kuo R."/>
            <person name="Labutti K."/>
            <person name="Lipzen A."/>
            <person name="Makela M.R."/>
            <person name="Sandor L."/>
            <person name="Spatafora J.W."/>
            <person name="Grigoriev I.V."/>
            <person name="Hibbett D.S."/>
        </authorList>
    </citation>
    <scope>NUCLEOTIDE SEQUENCE [LARGE SCALE GENOMIC DNA]</scope>
    <source>
        <strain evidence="3 4">3A-2</strain>
    </source>
</reference>
<dbReference type="InterPro" id="IPR002625">
    <property type="entry name" value="Smr_dom"/>
</dbReference>
<dbReference type="Gene3D" id="3.30.1370.110">
    <property type="match status" value="1"/>
</dbReference>
<feature type="compositionally biased region" description="Low complexity" evidence="1">
    <location>
        <begin position="136"/>
        <end position="151"/>
    </location>
</feature>
<proteinExistence type="predicted"/>
<feature type="domain" description="Smr" evidence="2">
    <location>
        <begin position="481"/>
        <end position="557"/>
    </location>
</feature>
<dbReference type="PANTHER" id="PTHR47417:SF1">
    <property type="entry name" value="SMR DOMAIN-CONTAINING PROTEIN YPL199C"/>
    <property type="match status" value="1"/>
</dbReference>
<dbReference type="OrthoDB" id="3231855at2759"/>
<dbReference type="SMART" id="SM00463">
    <property type="entry name" value="SMR"/>
    <property type="match status" value="1"/>
</dbReference>
<evidence type="ECO:0000313" key="4">
    <source>
        <dbReference type="Proteomes" id="UP000250043"/>
    </source>
</evidence>
<evidence type="ECO:0000313" key="3">
    <source>
        <dbReference type="EMBL" id="OCH93727.1"/>
    </source>
</evidence>
<sequence length="567" mass="61653">MDNLFAIGVGLALRAVIDVVSNHNQRINGSLVGLWEGAVLHHFLYKFPSSTDPYVAYAFRLFVDFLFTTSLSRMAIVVLWSGLGVLLADVGLDLAEDSRFRRMRRRVRRMLRSLMGQSTGRTPSRVQFIHIPASSATTSSNVTARSPRSPHAQPPQTNPQQPRARPQPPPTPVPPRALSRPVPGSFSDWSETETEASRGLPSGPSPELEYVAMPSIPDLAGSGSPDTPLPAQPDVSGFTTPLTDTPDIHVHAPSSGLTTPVGSPRAGPRDDLPPVTISDEPEHDHNGEHTPTTIPADLPEIPAVPIPFRSSQGNALDDGQEMTVPLSLIDLAGPNTPGVVPPEADMPSIPDQVEREGAEPVGEPSADKPSNPPPPYENPIAVAEDKPRYDDTPSESVISGHSRNEIIKKADALRDEAQQAEKKRSQLKMQQEQARASGQIWEAFRLKVEYDQTERSARQLHEKAARRYYKAHNLKPEPHEVDVHRLKVKEAVEKVEEALYETMISGASQLRVITGRGNHSEGKIPRLKLAIIGAMKDYHITTSPDVTNPGVVLINLPAQPPAGSSTA</sequence>
<dbReference type="AlphaFoldDB" id="A0A8E2J5G7"/>
<name>A0A8E2J5G7_9APHY</name>
<dbReference type="EMBL" id="KV722351">
    <property type="protein sequence ID" value="OCH93727.1"/>
    <property type="molecule type" value="Genomic_DNA"/>
</dbReference>
<dbReference type="SUPFAM" id="SSF160443">
    <property type="entry name" value="SMR domain-like"/>
    <property type="match status" value="1"/>
</dbReference>
<dbReference type="Pfam" id="PF01713">
    <property type="entry name" value="Smr"/>
    <property type="match status" value="1"/>
</dbReference>
<dbReference type="InterPro" id="IPR053020">
    <property type="entry name" value="Smr_domain_protein"/>
</dbReference>
<organism evidence="3 4">
    <name type="scientific">Obba rivulosa</name>
    <dbReference type="NCBI Taxonomy" id="1052685"/>
    <lineage>
        <taxon>Eukaryota</taxon>
        <taxon>Fungi</taxon>
        <taxon>Dikarya</taxon>
        <taxon>Basidiomycota</taxon>
        <taxon>Agaricomycotina</taxon>
        <taxon>Agaricomycetes</taxon>
        <taxon>Polyporales</taxon>
        <taxon>Gelatoporiaceae</taxon>
        <taxon>Obba</taxon>
    </lineage>
</organism>
<dbReference type="InterPro" id="IPR036063">
    <property type="entry name" value="Smr_dom_sf"/>
</dbReference>
<dbReference type="PANTHER" id="PTHR47417">
    <property type="entry name" value="SMR DOMAIN-CONTAINING PROTEIN YPL199C"/>
    <property type="match status" value="1"/>
</dbReference>
<dbReference type="Proteomes" id="UP000250043">
    <property type="component" value="Unassembled WGS sequence"/>
</dbReference>